<dbReference type="EMBL" id="CM042009">
    <property type="protein sequence ID" value="KAI3791502.1"/>
    <property type="molecule type" value="Genomic_DNA"/>
</dbReference>
<dbReference type="Proteomes" id="UP001055811">
    <property type="component" value="Linkage Group LG01"/>
</dbReference>
<evidence type="ECO:0000313" key="1">
    <source>
        <dbReference type="EMBL" id="KAI3791502.1"/>
    </source>
</evidence>
<comment type="caution">
    <text evidence="1">The sequence shown here is derived from an EMBL/GenBank/DDBJ whole genome shotgun (WGS) entry which is preliminary data.</text>
</comment>
<reference evidence="2" key="1">
    <citation type="journal article" date="2022" name="Mol. Ecol. Resour.">
        <title>The genomes of chicory, endive, great burdock and yacon provide insights into Asteraceae palaeo-polyploidization history and plant inulin production.</title>
        <authorList>
            <person name="Fan W."/>
            <person name="Wang S."/>
            <person name="Wang H."/>
            <person name="Wang A."/>
            <person name="Jiang F."/>
            <person name="Liu H."/>
            <person name="Zhao H."/>
            <person name="Xu D."/>
            <person name="Zhang Y."/>
        </authorList>
    </citation>
    <scope>NUCLEOTIDE SEQUENCE [LARGE SCALE GENOMIC DNA]</scope>
    <source>
        <strain evidence="2">cv. Punajuju</strain>
    </source>
</reference>
<evidence type="ECO:0000313" key="2">
    <source>
        <dbReference type="Proteomes" id="UP001055811"/>
    </source>
</evidence>
<reference evidence="1 2" key="2">
    <citation type="journal article" date="2022" name="Mol. Ecol. Resour.">
        <title>The genomes of chicory, endive, great burdock and yacon provide insights into Asteraceae paleo-polyploidization history and plant inulin production.</title>
        <authorList>
            <person name="Fan W."/>
            <person name="Wang S."/>
            <person name="Wang H."/>
            <person name="Wang A."/>
            <person name="Jiang F."/>
            <person name="Liu H."/>
            <person name="Zhao H."/>
            <person name="Xu D."/>
            <person name="Zhang Y."/>
        </authorList>
    </citation>
    <scope>NUCLEOTIDE SEQUENCE [LARGE SCALE GENOMIC DNA]</scope>
    <source>
        <strain evidence="2">cv. Punajuju</strain>
        <tissue evidence="1">Leaves</tissue>
    </source>
</reference>
<sequence length="505" mass="56823">MPTRCSIKVLYEIVLQNRRFLGAKTLLEVMAPQMVIEKFTGKNNFSLWRIKMRALLKQQGIWTPLAGAKPTSMDDTEYMQQEEKAHSTILLSLLDEVLYEVADEETAAGLWLKLESLYMTKSLTNKLLLKQRLFSLRMREGSILKDHLDELNSILMDLKNVEVKIEDEDAALILLVSLPPSYENFVNSFVVGRDTVTLEEVRSSLHSRELRHKASGSVSESQPVALNVSNQSRGRSGKGKGKGRRDRSKSRNRGPNPNDTCHNCKEVGHWKKDCPKLKVGKGMFMGYGDGVKGYRIWSPSEKRVILSRDVKFDENFMLRASVENVSVKVEDNDLDGSFEDDGFRNNPNDVDHQNDRETGDRNNQKDVENDVRGYPNGAAEIAPFGSPFVVRNSPNSAQNLSHNSPNSHHFVVQNSGVETLVQGGSSSQGGGETQFHTIAQDRPRRQINPPIRYGFEDMVSYALQVADEMESCEPATYREAIVSKEASLWIGAMSEEIESLHKNET</sequence>
<protein>
    <submittedName>
        <fullName evidence="1">Uncharacterized protein</fullName>
    </submittedName>
</protein>
<proteinExistence type="predicted"/>
<gene>
    <name evidence="1" type="ORF">L2E82_05274</name>
</gene>
<organism evidence="1 2">
    <name type="scientific">Cichorium intybus</name>
    <name type="common">Chicory</name>
    <dbReference type="NCBI Taxonomy" id="13427"/>
    <lineage>
        <taxon>Eukaryota</taxon>
        <taxon>Viridiplantae</taxon>
        <taxon>Streptophyta</taxon>
        <taxon>Embryophyta</taxon>
        <taxon>Tracheophyta</taxon>
        <taxon>Spermatophyta</taxon>
        <taxon>Magnoliopsida</taxon>
        <taxon>eudicotyledons</taxon>
        <taxon>Gunneridae</taxon>
        <taxon>Pentapetalae</taxon>
        <taxon>asterids</taxon>
        <taxon>campanulids</taxon>
        <taxon>Asterales</taxon>
        <taxon>Asteraceae</taxon>
        <taxon>Cichorioideae</taxon>
        <taxon>Cichorieae</taxon>
        <taxon>Cichoriinae</taxon>
        <taxon>Cichorium</taxon>
    </lineage>
</organism>
<accession>A0ACB9H976</accession>
<keyword evidence="2" id="KW-1185">Reference proteome</keyword>
<name>A0ACB9H976_CICIN</name>